<feature type="transmembrane region" description="Helical" evidence="1">
    <location>
        <begin position="59"/>
        <end position="76"/>
    </location>
</feature>
<evidence type="ECO:0000313" key="2">
    <source>
        <dbReference type="EMBL" id="MDM0043061.1"/>
    </source>
</evidence>
<dbReference type="Proteomes" id="UP001174908">
    <property type="component" value="Unassembled WGS sequence"/>
</dbReference>
<keyword evidence="3" id="KW-1185">Reference proteome</keyword>
<gene>
    <name evidence="2" type="ORF">QTH91_01070</name>
</gene>
<keyword evidence="1" id="KW-1133">Transmembrane helix</keyword>
<keyword evidence="1" id="KW-0472">Membrane</keyword>
<sequence length="97" mass="10970">MNLDRPELTTDSRMPVRIKAEGLLSAICAALAVLTWFVPDWIERWFEVSPDQGSGEAEWGIVLAFAIAALVTGWMARRDWRRWVQRRGLEARPTGSG</sequence>
<dbReference type="RefSeq" id="WP_286658185.1">
    <property type="nucleotide sequence ID" value="NZ_JASZYV010000001.1"/>
</dbReference>
<comment type="caution">
    <text evidence="2">The sequence shown here is derived from an EMBL/GenBank/DDBJ whole genome shotgun (WGS) entry which is preliminary data.</text>
</comment>
<reference evidence="2" key="1">
    <citation type="submission" date="2023-06" db="EMBL/GenBank/DDBJ databases">
        <authorList>
            <person name="Jiang Y."/>
            <person name="Liu Q."/>
        </authorList>
    </citation>
    <scope>NUCLEOTIDE SEQUENCE</scope>
    <source>
        <strain evidence="2">CGMCC 1.12089</strain>
    </source>
</reference>
<protein>
    <recommendedName>
        <fullName evidence="4">ABC transporter permease</fullName>
    </recommendedName>
</protein>
<proteinExistence type="predicted"/>
<evidence type="ECO:0000313" key="3">
    <source>
        <dbReference type="Proteomes" id="UP001174908"/>
    </source>
</evidence>
<accession>A0ABT7N543</accession>
<keyword evidence="1" id="KW-0812">Transmembrane</keyword>
<feature type="transmembrane region" description="Helical" evidence="1">
    <location>
        <begin position="20"/>
        <end position="39"/>
    </location>
</feature>
<organism evidence="2 3">
    <name type="scientific">Variovorax dokdonensis</name>
    <dbReference type="NCBI Taxonomy" id="344883"/>
    <lineage>
        <taxon>Bacteria</taxon>
        <taxon>Pseudomonadati</taxon>
        <taxon>Pseudomonadota</taxon>
        <taxon>Betaproteobacteria</taxon>
        <taxon>Burkholderiales</taxon>
        <taxon>Comamonadaceae</taxon>
        <taxon>Variovorax</taxon>
    </lineage>
</organism>
<evidence type="ECO:0000256" key="1">
    <source>
        <dbReference type="SAM" id="Phobius"/>
    </source>
</evidence>
<dbReference type="EMBL" id="JASZYV010000001">
    <property type="protein sequence ID" value="MDM0043061.1"/>
    <property type="molecule type" value="Genomic_DNA"/>
</dbReference>
<name>A0ABT7N543_9BURK</name>
<evidence type="ECO:0008006" key="4">
    <source>
        <dbReference type="Google" id="ProtNLM"/>
    </source>
</evidence>